<dbReference type="EMBL" id="FTMA01000001">
    <property type="protein sequence ID" value="SIQ02496.1"/>
    <property type="molecule type" value="Genomic_DNA"/>
</dbReference>
<evidence type="ECO:0000313" key="1">
    <source>
        <dbReference type="EMBL" id="SIQ02496.1"/>
    </source>
</evidence>
<dbReference type="Proteomes" id="UP000186953">
    <property type="component" value="Unassembled WGS sequence"/>
</dbReference>
<dbReference type="RefSeq" id="WP_159438993.1">
    <property type="nucleotide sequence ID" value="NZ_FTMA01000001.1"/>
</dbReference>
<gene>
    <name evidence="1" type="ORF">SAMN05421797_101396</name>
</gene>
<keyword evidence="2" id="KW-1185">Reference proteome</keyword>
<name>A0A1N6PE44_9FLAO</name>
<organism evidence="1 2">
    <name type="scientific">Maribacter ulvicola</name>
    <dbReference type="NCBI Taxonomy" id="228959"/>
    <lineage>
        <taxon>Bacteria</taxon>
        <taxon>Pseudomonadati</taxon>
        <taxon>Bacteroidota</taxon>
        <taxon>Flavobacteriia</taxon>
        <taxon>Flavobacteriales</taxon>
        <taxon>Flavobacteriaceae</taxon>
        <taxon>Maribacter</taxon>
    </lineage>
</organism>
<evidence type="ECO:0000313" key="2">
    <source>
        <dbReference type="Proteomes" id="UP000186953"/>
    </source>
</evidence>
<proteinExistence type="predicted"/>
<dbReference type="AlphaFoldDB" id="A0A1N6PE44"/>
<protein>
    <submittedName>
        <fullName evidence="1">Uncharacterized protein</fullName>
    </submittedName>
</protein>
<accession>A0A1N6PE44</accession>
<reference evidence="2" key="1">
    <citation type="submission" date="2017-01" db="EMBL/GenBank/DDBJ databases">
        <authorList>
            <person name="Varghese N."/>
            <person name="Submissions S."/>
        </authorList>
    </citation>
    <scope>NUCLEOTIDE SEQUENCE [LARGE SCALE GENOMIC DNA]</scope>
    <source>
        <strain evidence="2">DSM 15366</strain>
    </source>
</reference>
<sequence>MKNSKKLPLSLKKITISKFAANNIVGGSASNCCTTVASACVSESIRLHLKQSKH</sequence>